<dbReference type="SUPFAM" id="SSF48371">
    <property type="entry name" value="ARM repeat"/>
    <property type="match status" value="1"/>
</dbReference>
<feature type="region of interest" description="Disordered" evidence="1">
    <location>
        <begin position="1"/>
        <end position="27"/>
    </location>
</feature>
<proteinExistence type="predicted"/>
<dbReference type="Pfam" id="PF10274">
    <property type="entry name" value="ParcG"/>
    <property type="match status" value="1"/>
</dbReference>
<dbReference type="InterPro" id="IPR016024">
    <property type="entry name" value="ARM-type_fold"/>
</dbReference>
<evidence type="ECO:0000256" key="1">
    <source>
        <dbReference type="SAM" id="MobiDB-lite"/>
    </source>
</evidence>
<accession>A0A6P5WCW7</accession>
<sequence length="238" mass="26474">MLEERDLTCPPYAKSNIPNSGSGGAADQLRHKHATVGCGAFKRRPIEPSLFRMYYDRGDIPVSLSHSGSANKVAWAVSPSSVDLHWLLPIFCDGIREKDDPYRILAIQGTHDLLEANGKKAVAVIPQLIIPLKKALNTRDQEVMATTLKVIQKLLITGPQAGEALVPYYRQLLPCFNLFISKRKNLGSGIDYAQRRREDVAVLIEETLKMLEETGGPDAFINIKYMVPIYESQVLTGR</sequence>
<name>A0A6P5WCW7_9EIME</name>
<dbReference type="GO" id="GO:0051879">
    <property type="term" value="F:Hsp90 protein binding"/>
    <property type="evidence" value="ECO:0007669"/>
    <property type="project" value="TreeGrafter"/>
</dbReference>
<keyword evidence="2" id="KW-1185">Reference proteome</keyword>
<protein>
    <submittedName>
        <fullName evidence="3">Parkin coregulated gene protein homolog</fullName>
    </submittedName>
</protein>
<dbReference type="GO" id="GO:0030544">
    <property type="term" value="F:Hsp70 protein binding"/>
    <property type="evidence" value="ECO:0007669"/>
    <property type="project" value="TreeGrafter"/>
</dbReference>
<dbReference type="PANTHER" id="PTHR21207">
    <property type="entry name" value="PARKIN COREGULATED GENE PROTEIN PARK2 COREGULATED"/>
    <property type="match status" value="1"/>
</dbReference>
<evidence type="ECO:0000313" key="3">
    <source>
        <dbReference type="RefSeq" id="XP_022586352.2"/>
    </source>
</evidence>
<dbReference type="AlphaFoldDB" id="A0A6P5WCW7"/>
<reference evidence="3" key="1">
    <citation type="submission" date="2025-08" db="UniProtKB">
        <authorList>
            <consortium name="RefSeq"/>
        </authorList>
    </citation>
    <scope>IDENTIFICATION</scope>
</reference>
<dbReference type="InterPro" id="IPR019399">
    <property type="entry name" value="Parkin_co-regulated_protein"/>
</dbReference>
<dbReference type="PANTHER" id="PTHR21207:SF2">
    <property type="entry name" value="PARKIN COREGULATED GENE PROTEIN"/>
    <property type="match status" value="1"/>
</dbReference>
<dbReference type="Gene3D" id="1.25.10.10">
    <property type="entry name" value="Leucine-rich Repeat Variant"/>
    <property type="match status" value="1"/>
</dbReference>
<organism evidence="2 3">
    <name type="scientific">Cyclospora cayetanensis</name>
    <dbReference type="NCBI Taxonomy" id="88456"/>
    <lineage>
        <taxon>Eukaryota</taxon>
        <taxon>Sar</taxon>
        <taxon>Alveolata</taxon>
        <taxon>Apicomplexa</taxon>
        <taxon>Conoidasida</taxon>
        <taxon>Coccidia</taxon>
        <taxon>Eucoccidiorida</taxon>
        <taxon>Eimeriorina</taxon>
        <taxon>Eimeriidae</taxon>
        <taxon>Cyclospora</taxon>
    </lineage>
</organism>
<dbReference type="OrthoDB" id="429500at2759"/>
<dbReference type="InterPro" id="IPR011989">
    <property type="entry name" value="ARM-like"/>
</dbReference>
<dbReference type="Proteomes" id="UP000515125">
    <property type="component" value="Unplaced"/>
</dbReference>
<dbReference type="GeneID" id="34623633"/>
<dbReference type="RefSeq" id="XP_022586352.2">
    <property type="nucleotide sequence ID" value="XM_022736750.2"/>
</dbReference>
<evidence type="ECO:0000313" key="2">
    <source>
        <dbReference type="Proteomes" id="UP000515125"/>
    </source>
</evidence>
<gene>
    <name evidence="3" type="primary">LOC34623633</name>
</gene>